<dbReference type="PANTHER" id="PTHR43575">
    <property type="entry name" value="PROTEIN ABCI7, CHLOROPLASTIC"/>
    <property type="match status" value="1"/>
</dbReference>
<dbReference type="Pfam" id="PF01458">
    <property type="entry name" value="SUFBD_core"/>
    <property type="match status" value="1"/>
</dbReference>
<accession>A0A1X2AB08</accession>
<evidence type="ECO:0000313" key="4">
    <source>
        <dbReference type="Proteomes" id="UP000193285"/>
    </source>
</evidence>
<dbReference type="EMBL" id="LQPN01000040">
    <property type="protein sequence ID" value="ORW48051.1"/>
    <property type="molecule type" value="Genomic_DNA"/>
</dbReference>
<dbReference type="STRING" id="767916.AWB91_07135"/>
<feature type="domain" description="FHA" evidence="2">
    <location>
        <begin position="97"/>
        <end position="154"/>
    </location>
</feature>
<dbReference type="InterPro" id="IPR000253">
    <property type="entry name" value="FHA_dom"/>
</dbReference>
<comment type="caution">
    <text evidence="3">The sequence shown here is derived from an EMBL/GenBank/DDBJ whole genome shotgun (WGS) entry which is preliminary data.</text>
</comment>
<sequence length="384" mass="41370">MTAALNKGELFASFDVDAFEVPHGRDELWRFTPLRRLRGLHDGSANATGRARIDVAEQPGLQVETVRRGDERLGRGGAPADRVAAQAFSSFNSATLITVGRDTRIADPVSVTVTGPGEGAVAYGHLQIRVEELGEAVVVIDQRGGGTYADNVEFVVDDAARLTVVWIADWADDMVHLSAHHARLGKDAVLRHVAVTLGGEIVRMSANVRFSGPGGDAELLGLYFADDGQHLESRLLVDHAQPDCKSNVLYKGALQGDPDSALPDAHTVWVGDVLIRAEATGTDTFEVNRNLVLTDGARADSVPNLEIETGEIAGAGHASATGRFDDEQLFYLRSRGIPEEQARRLVIRGFFGEIISKIAVPEVRERLTAAIEHELAITEKTTTS</sequence>
<dbReference type="InterPro" id="IPR037284">
    <property type="entry name" value="SUF_FeS_clus_asmbl_SufBD_sf"/>
</dbReference>
<comment type="similarity">
    <text evidence="1">Belongs to the iron-sulfur cluster assembly SufBD family.</text>
</comment>
<reference evidence="3 4" key="1">
    <citation type="journal article" date="2015" name="Emerg. Microbes Infect.">
        <title>Characterization of 17 strains belonging to the Mycobacterium simiae complex and description of Mycobacterium paraense sp. nov.</title>
        <authorList>
            <person name="Fusco da Costa A.R."/>
            <person name="Fedrizzi T."/>
            <person name="Lopes M.L."/>
            <person name="Pecorari M."/>
            <person name="Oliveira da Costa W.L."/>
            <person name="Giacobazzi E."/>
            <person name="da Costa Bahia J.R."/>
            <person name="De Sanctis V."/>
            <person name="Batista Lima K.V."/>
            <person name="Bertorelli R."/>
            <person name="Grottola A."/>
            <person name="Fabio A."/>
            <person name="Mariottini A."/>
            <person name="Ferretti P."/>
            <person name="Di Leva F."/>
            <person name="Fregni Serpini G."/>
            <person name="Tagliazucchi S."/>
            <person name="Rumpianesi F."/>
            <person name="Jousson O."/>
            <person name="Segata N."/>
            <person name="Tortoli E."/>
        </authorList>
    </citation>
    <scope>NUCLEOTIDE SEQUENCE [LARGE SCALE GENOMIC DNA]</scope>
    <source>
        <strain evidence="3 4">IEC33</strain>
    </source>
</reference>
<dbReference type="PANTHER" id="PTHR43575:SF1">
    <property type="entry name" value="PROTEIN ABCI7, CHLOROPLASTIC"/>
    <property type="match status" value="1"/>
</dbReference>
<dbReference type="NCBIfam" id="TIGR01981">
    <property type="entry name" value="sufD"/>
    <property type="match status" value="1"/>
</dbReference>
<dbReference type="RefSeq" id="WP_085244878.1">
    <property type="nucleotide sequence ID" value="NZ_LQPN01000040.1"/>
</dbReference>
<dbReference type="OrthoDB" id="9803529at2"/>
<protein>
    <submittedName>
        <fullName evidence="3">Fe-S cluster assembly protein SufD</fullName>
    </submittedName>
</protein>
<evidence type="ECO:0000256" key="1">
    <source>
        <dbReference type="ARBA" id="ARBA00043967"/>
    </source>
</evidence>
<name>A0A1X2AB08_9MYCO</name>
<evidence type="ECO:0000313" key="3">
    <source>
        <dbReference type="EMBL" id="ORW48051.1"/>
    </source>
</evidence>
<proteinExistence type="inferred from homology"/>
<dbReference type="SUPFAM" id="SSF101960">
    <property type="entry name" value="Stabilizer of iron transporter SufD"/>
    <property type="match status" value="1"/>
</dbReference>
<dbReference type="Proteomes" id="UP000193285">
    <property type="component" value="Unassembled WGS sequence"/>
</dbReference>
<dbReference type="InterPro" id="IPR011542">
    <property type="entry name" value="SUF_FeS_clus_asmbl_SufD"/>
</dbReference>
<gene>
    <name evidence="3" type="ORF">AWB90_11840</name>
</gene>
<dbReference type="InterPro" id="IPR000825">
    <property type="entry name" value="SUF_FeS_clus_asmbl_SufBD_core"/>
</dbReference>
<dbReference type="GO" id="GO:0016226">
    <property type="term" value="P:iron-sulfur cluster assembly"/>
    <property type="evidence" value="ECO:0007669"/>
    <property type="project" value="InterPro"/>
</dbReference>
<dbReference type="InterPro" id="IPR055346">
    <property type="entry name" value="Fe-S_cluster_assembly_SufBD"/>
</dbReference>
<dbReference type="PROSITE" id="PS50006">
    <property type="entry name" value="FHA_DOMAIN"/>
    <property type="match status" value="1"/>
</dbReference>
<evidence type="ECO:0000259" key="2">
    <source>
        <dbReference type="PROSITE" id="PS50006"/>
    </source>
</evidence>
<dbReference type="AlphaFoldDB" id="A0A1X2AB08"/>
<organism evidence="3 4">
    <name type="scientific">Mycobacterium paraense</name>
    <dbReference type="NCBI Taxonomy" id="767916"/>
    <lineage>
        <taxon>Bacteria</taxon>
        <taxon>Bacillati</taxon>
        <taxon>Actinomycetota</taxon>
        <taxon>Actinomycetes</taxon>
        <taxon>Mycobacteriales</taxon>
        <taxon>Mycobacteriaceae</taxon>
        <taxon>Mycobacterium</taxon>
        <taxon>Mycobacterium simiae complex</taxon>
    </lineage>
</organism>